<sequence length="64" mass="7451">MSMVIVTLLKLTMRYSKSKHMSKHGNVDECSKIDDWRILGDGGAMRHSINQHHLILHFLQQMMT</sequence>
<protein>
    <submittedName>
        <fullName evidence="1">Uncharacterized protein</fullName>
    </submittedName>
</protein>
<organism evidence="1 2">
    <name type="scientific">Hermanssonia centrifuga</name>
    <dbReference type="NCBI Taxonomy" id="98765"/>
    <lineage>
        <taxon>Eukaryota</taxon>
        <taxon>Fungi</taxon>
        <taxon>Dikarya</taxon>
        <taxon>Basidiomycota</taxon>
        <taxon>Agaricomycotina</taxon>
        <taxon>Agaricomycetes</taxon>
        <taxon>Polyporales</taxon>
        <taxon>Meruliaceae</taxon>
        <taxon>Hermanssonia</taxon>
    </lineage>
</organism>
<name>A0A2R6NZK5_9APHY</name>
<dbReference type="EMBL" id="MLYV02000618">
    <property type="protein sequence ID" value="PSR81444.1"/>
    <property type="molecule type" value="Genomic_DNA"/>
</dbReference>
<comment type="caution">
    <text evidence="1">The sequence shown here is derived from an EMBL/GenBank/DDBJ whole genome shotgun (WGS) entry which is preliminary data.</text>
</comment>
<proteinExistence type="predicted"/>
<gene>
    <name evidence="1" type="ORF">PHLCEN_2v6372</name>
</gene>
<keyword evidence="2" id="KW-1185">Reference proteome</keyword>
<dbReference type="Proteomes" id="UP000186601">
    <property type="component" value="Unassembled WGS sequence"/>
</dbReference>
<accession>A0A2R6NZK5</accession>
<dbReference type="AlphaFoldDB" id="A0A2R6NZK5"/>
<reference evidence="1 2" key="1">
    <citation type="submission" date="2018-02" db="EMBL/GenBank/DDBJ databases">
        <title>Genome sequence of the basidiomycete white-rot fungus Phlebia centrifuga.</title>
        <authorList>
            <person name="Granchi Z."/>
            <person name="Peng M."/>
            <person name="de Vries R.P."/>
            <person name="Hilden K."/>
            <person name="Makela M.R."/>
            <person name="Grigoriev I."/>
            <person name="Riley R."/>
        </authorList>
    </citation>
    <scope>NUCLEOTIDE SEQUENCE [LARGE SCALE GENOMIC DNA]</scope>
    <source>
        <strain evidence="1 2">FBCC195</strain>
    </source>
</reference>
<evidence type="ECO:0000313" key="1">
    <source>
        <dbReference type="EMBL" id="PSR81444.1"/>
    </source>
</evidence>
<evidence type="ECO:0000313" key="2">
    <source>
        <dbReference type="Proteomes" id="UP000186601"/>
    </source>
</evidence>